<dbReference type="EMBL" id="JACMRX010000002">
    <property type="protein sequence ID" value="KAF7996104.1"/>
    <property type="molecule type" value="Genomic_DNA"/>
</dbReference>
<reference evidence="2 3" key="1">
    <citation type="submission" date="2020-08" db="EMBL/GenBank/DDBJ databases">
        <title>Aphidius gifuensis genome sequencing and assembly.</title>
        <authorList>
            <person name="Du Z."/>
        </authorList>
    </citation>
    <scope>NUCLEOTIDE SEQUENCE [LARGE SCALE GENOMIC DNA]</scope>
    <source>
        <strain evidence="2">YNYX2018</strain>
        <tissue evidence="2">Adults</tissue>
    </source>
</reference>
<evidence type="ECO:0000313" key="3">
    <source>
        <dbReference type="Proteomes" id="UP000639338"/>
    </source>
</evidence>
<comment type="caution">
    <text evidence="2">The sequence shown here is derived from an EMBL/GenBank/DDBJ whole genome shotgun (WGS) entry which is preliminary data.</text>
</comment>
<feature type="compositionally biased region" description="Acidic residues" evidence="1">
    <location>
        <begin position="1"/>
        <end position="10"/>
    </location>
</feature>
<feature type="compositionally biased region" description="Basic residues" evidence="1">
    <location>
        <begin position="20"/>
        <end position="35"/>
    </location>
</feature>
<protein>
    <submittedName>
        <fullName evidence="2">Uncharacterized protein</fullName>
    </submittedName>
</protein>
<sequence length="459" mass="53750">MDSSDDDNDDESKAKLLHTPSKRKPKNDRTPKKKLKTEQAGGSRNIYSFRAGRYVRSSIKISSSRQTSAGAKKFAGQKNRREQTIQMGLRTLLNITKETKNNDLNKKVYDKVISEVRVMSKWRIASSMFFEFCFNHENNWLLNDIMERKVDKSIDDVFNIMRLDSTRVNHPDGLKELHQEWCSFIEENNLEIETKFDTKGLFRLTADAIKKFTKNNIDFAVVPIHKFGWLHIRYSASALEEFVKNLNLAPKIYKETINCNNAELWEKIFNIKKHTSLGKNFYETLTTNGAEISIFCLKPKTPVSTLISENEINIGKVINDDNVVKLPKIQILSKHKLNDIKKQKPKRYASFDPGFRCPLAGIFFNNLEDLNDKDKQRRYCLKHSTYLYKTGFYRSEKIRKKLTRNADKKIEDLMKSSEFKDINLKNSFDYKRILKFRLLSYEAMQPVYGDLKLTKIRWN</sequence>
<evidence type="ECO:0000313" key="2">
    <source>
        <dbReference type="EMBL" id="KAF7996104.1"/>
    </source>
</evidence>
<dbReference type="Proteomes" id="UP000639338">
    <property type="component" value="Unassembled WGS sequence"/>
</dbReference>
<feature type="region of interest" description="Disordered" evidence="1">
    <location>
        <begin position="1"/>
        <end position="42"/>
    </location>
</feature>
<name>A0A835CTL4_APHGI</name>
<proteinExistence type="predicted"/>
<organism evidence="2 3">
    <name type="scientific">Aphidius gifuensis</name>
    <name type="common">Parasitoid wasp</name>
    <dbReference type="NCBI Taxonomy" id="684658"/>
    <lineage>
        <taxon>Eukaryota</taxon>
        <taxon>Metazoa</taxon>
        <taxon>Ecdysozoa</taxon>
        <taxon>Arthropoda</taxon>
        <taxon>Hexapoda</taxon>
        <taxon>Insecta</taxon>
        <taxon>Pterygota</taxon>
        <taxon>Neoptera</taxon>
        <taxon>Endopterygota</taxon>
        <taxon>Hymenoptera</taxon>
        <taxon>Apocrita</taxon>
        <taxon>Ichneumonoidea</taxon>
        <taxon>Braconidae</taxon>
        <taxon>Aphidiinae</taxon>
        <taxon>Aphidius</taxon>
    </lineage>
</organism>
<keyword evidence="3" id="KW-1185">Reference proteome</keyword>
<evidence type="ECO:0000256" key="1">
    <source>
        <dbReference type="SAM" id="MobiDB-lite"/>
    </source>
</evidence>
<dbReference type="AlphaFoldDB" id="A0A835CTL4"/>
<accession>A0A835CTL4</accession>
<gene>
    <name evidence="2" type="ORF">HCN44_009985</name>
</gene>